<keyword evidence="3" id="KW-1185">Reference proteome</keyword>
<proteinExistence type="predicted"/>
<dbReference type="Proteomes" id="UP000756132">
    <property type="component" value="Chromosome 8"/>
</dbReference>
<evidence type="ECO:0000256" key="1">
    <source>
        <dbReference type="SAM" id="MobiDB-lite"/>
    </source>
</evidence>
<dbReference type="PANTHER" id="PTHR42085">
    <property type="entry name" value="F-BOX DOMAIN-CONTAINING PROTEIN"/>
    <property type="match status" value="1"/>
</dbReference>
<reference evidence="2" key="2">
    <citation type="journal article" date="2022" name="Microb. Genom.">
        <title>A chromosome-scale genome assembly of the tomato pathogen Cladosporium fulvum reveals a compartmentalized genome architecture and the presence of a dispensable chromosome.</title>
        <authorList>
            <person name="Zaccaron A.Z."/>
            <person name="Chen L.H."/>
            <person name="Samaras A."/>
            <person name="Stergiopoulos I."/>
        </authorList>
    </citation>
    <scope>NUCLEOTIDE SEQUENCE</scope>
    <source>
        <strain evidence="2">Race5_Kim</strain>
    </source>
</reference>
<reference evidence="2" key="1">
    <citation type="submission" date="2021-12" db="EMBL/GenBank/DDBJ databases">
        <authorList>
            <person name="Zaccaron A."/>
            <person name="Stergiopoulos I."/>
        </authorList>
    </citation>
    <scope>NUCLEOTIDE SEQUENCE</scope>
    <source>
        <strain evidence="2">Race5_Kim</strain>
    </source>
</reference>
<dbReference type="KEGG" id="ffu:CLAFUR5_11573"/>
<protein>
    <submittedName>
        <fullName evidence="2">Uncharacterized protein</fullName>
    </submittedName>
</protein>
<dbReference type="InterPro" id="IPR038883">
    <property type="entry name" value="AN11006-like"/>
</dbReference>
<dbReference type="AlphaFoldDB" id="A0A9Q8US81"/>
<dbReference type="RefSeq" id="XP_047764879.1">
    <property type="nucleotide sequence ID" value="XM_047910721.1"/>
</dbReference>
<evidence type="ECO:0000313" key="3">
    <source>
        <dbReference type="Proteomes" id="UP000756132"/>
    </source>
</evidence>
<dbReference type="EMBL" id="CP090170">
    <property type="protein sequence ID" value="UJO20513.1"/>
    <property type="molecule type" value="Genomic_DNA"/>
</dbReference>
<name>A0A9Q8US81_PASFU</name>
<dbReference type="OrthoDB" id="62952at2759"/>
<dbReference type="GeneID" id="71991451"/>
<sequence length="205" mass="23419">MSSSMYHQWWHAIARAMAPPPKPDDHCSQSAQSKPPSPSPDKQYLLNLPPELRNRIYEYALFHSTCISFPNWLITEPGLLRCNRQIREETYSMFWSLNTFHFGDTKTAEIGLTGLHAKKIVALRSVRACSADVAVQSRDWLKYVDFRLRGLWAACEEKGLAPDVIKMPLKVTGEEEVQWVSLEEADDFEIGVGGFVVRKKDLMPH</sequence>
<accession>A0A9Q8US81</accession>
<gene>
    <name evidence="2" type="ORF">CLAFUR5_11573</name>
</gene>
<feature type="region of interest" description="Disordered" evidence="1">
    <location>
        <begin position="19"/>
        <end position="43"/>
    </location>
</feature>
<dbReference type="PANTHER" id="PTHR42085:SF1">
    <property type="entry name" value="F-BOX DOMAIN-CONTAINING PROTEIN"/>
    <property type="match status" value="1"/>
</dbReference>
<organism evidence="2 3">
    <name type="scientific">Passalora fulva</name>
    <name type="common">Tomato leaf mold</name>
    <name type="synonym">Cladosporium fulvum</name>
    <dbReference type="NCBI Taxonomy" id="5499"/>
    <lineage>
        <taxon>Eukaryota</taxon>
        <taxon>Fungi</taxon>
        <taxon>Dikarya</taxon>
        <taxon>Ascomycota</taxon>
        <taxon>Pezizomycotina</taxon>
        <taxon>Dothideomycetes</taxon>
        <taxon>Dothideomycetidae</taxon>
        <taxon>Mycosphaerellales</taxon>
        <taxon>Mycosphaerellaceae</taxon>
        <taxon>Fulvia</taxon>
    </lineage>
</organism>
<evidence type="ECO:0000313" key="2">
    <source>
        <dbReference type="EMBL" id="UJO20513.1"/>
    </source>
</evidence>